<dbReference type="Gene3D" id="2.170.15.10">
    <property type="entry name" value="Proaerolysin, chain A, domain 3"/>
    <property type="match status" value="1"/>
</dbReference>
<evidence type="ECO:0000313" key="1">
    <source>
        <dbReference type="EMBL" id="VDP74981.1"/>
    </source>
</evidence>
<protein>
    <submittedName>
        <fullName evidence="3">Rho-GAP domain-containing protein</fullName>
    </submittedName>
</protein>
<dbReference type="EMBL" id="UZAN01042095">
    <property type="protein sequence ID" value="VDP74981.1"/>
    <property type="molecule type" value="Genomic_DNA"/>
</dbReference>
<dbReference type="WBParaSite" id="ECPE_0000526501-mRNA-1">
    <property type="protein sequence ID" value="ECPE_0000526501-mRNA-1"/>
    <property type="gene ID" value="ECPE_0000526501"/>
</dbReference>
<organism evidence="3">
    <name type="scientific">Echinostoma caproni</name>
    <dbReference type="NCBI Taxonomy" id="27848"/>
    <lineage>
        <taxon>Eukaryota</taxon>
        <taxon>Metazoa</taxon>
        <taxon>Spiralia</taxon>
        <taxon>Lophotrochozoa</taxon>
        <taxon>Platyhelminthes</taxon>
        <taxon>Trematoda</taxon>
        <taxon>Digenea</taxon>
        <taxon>Plagiorchiida</taxon>
        <taxon>Echinostomata</taxon>
        <taxon>Echinostomatoidea</taxon>
        <taxon>Echinostomatidae</taxon>
        <taxon>Echinostoma</taxon>
    </lineage>
</organism>
<dbReference type="OrthoDB" id="5819442at2759"/>
<reference evidence="1 2" key="2">
    <citation type="submission" date="2018-11" db="EMBL/GenBank/DDBJ databases">
        <authorList>
            <consortium name="Pathogen Informatics"/>
        </authorList>
    </citation>
    <scope>NUCLEOTIDE SEQUENCE [LARGE SCALE GENOMIC DNA]</scope>
    <source>
        <strain evidence="1 2">Egypt</strain>
    </source>
</reference>
<proteinExistence type="predicted"/>
<accession>A0A183AE68</accession>
<dbReference type="CDD" id="cd20237">
    <property type="entry name" value="PFM_LIN24-like"/>
    <property type="match status" value="1"/>
</dbReference>
<gene>
    <name evidence="1" type="ORF">ECPE_LOCUS5255</name>
</gene>
<dbReference type="Proteomes" id="UP000272942">
    <property type="component" value="Unassembled WGS sequence"/>
</dbReference>
<sequence>MNKKGEARSTVDICDLILNYVKEFPIPKEVKTRCNVDSLKSTDMDFSRLQITNKETMHLPVTANESHGVLANGISDPGHSPSRPHGIKRKMNSHVLFSSVFTNQTSETQTNHLRTERRTSATCRISMQKSVCKEGSLSLQIGPPGPVIQANGGFRREVQMSNEQEKVFEEELTWSVDTEVSHFTDSSCISP</sequence>
<reference evidence="3" key="1">
    <citation type="submission" date="2016-06" db="UniProtKB">
        <authorList>
            <consortium name="WormBaseParasite"/>
        </authorList>
    </citation>
    <scope>IDENTIFICATION</scope>
</reference>
<name>A0A183AE68_9TREM</name>
<dbReference type="AlphaFoldDB" id="A0A183AE68"/>
<evidence type="ECO:0000313" key="3">
    <source>
        <dbReference type="WBParaSite" id="ECPE_0000526501-mRNA-1"/>
    </source>
</evidence>
<dbReference type="PANTHER" id="PTHR39369:SF6">
    <property type="entry name" value="LIN-24 (TWENTY-FOUR) LIKE"/>
    <property type="match status" value="1"/>
</dbReference>
<evidence type="ECO:0000313" key="2">
    <source>
        <dbReference type="Proteomes" id="UP000272942"/>
    </source>
</evidence>
<keyword evidence="2" id="KW-1185">Reference proteome</keyword>
<dbReference type="PANTHER" id="PTHR39369">
    <property type="entry name" value="LIN-24 (TWENTY-FOUR) LIKE"/>
    <property type="match status" value="1"/>
</dbReference>